<dbReference type="EMBL" id="CM039428">
    <property type="protein sequence ID" value="KAI4352137.1"/>
    <property type="molecule type" value="Genomic_DNA"/>
</dbReference>
<protein>
    <submittedName>
        <fullName evidence="1">Uncharacterized protein</fullName>
    </submittedName>
</protein>
<keyword evidence="2" id="KW-1185">Reference proteome</keyword>
<name>A0ACB9PTS9_BAUVA</name>
<proteinExistence type="predicted"/>
<gene>
    <name evidence="1" type="ORF">L6164_006418</name>
</gene>
<evidence type="ECO:0000313" key="1">
    <source>
        <dbReference type="EMBL" id="KAI4352137.1"/>
    </source>
</evidence>
<sequence>MKWLSGTADADYGDDRGYMVTNPSGVGCRRSGIDIAKQILKEAILQHFDIETLHLVSSHAFKIADLGCSVGPNTFSVVENIIESISIKLQYNGYDFDKFEFQVFFNDHVFNDFNTLFKSLPVDKTYYAAGVPGSFHGRLFPKSSIHFIHSSYALQWLSRVPKEILDKDSPAFNKGKIFFSTSPKKVELAYSAQFAEDMACFLNSRALELVSGGLMTLLFPSTTLNCKNRMTAAIDMFGDVLLDIASKGKISEELVDSFNMPQYFPSPEELKLLIESDGNFSIQKMEPIVRPLTTEINVKSIVLHFRAAWQGMLKDHFGGDIMDEAFEQFYNKMVESAIWTDSSYQRSGELFLVLKRKFV</sequence>
<dbReference type="Proteomes" id="UP000828941">
    <property type="component" value="Chromosome 3"/>
</dbReference>
<reference evidence="1 2" key="1">
    <citation type="journal article" date="2022" name="DNA Res.">
        <title>Chromosomal-level genome assembly of the orchid tree Bauhinia variegata (Leguminosae; Cercidoideae) supports the allotetraploid origin hypothesis of Bauhinia.</title>
        <authorList>
            <person name="Zhong Y."/>
            <person name="Chen Y."/>
            <person name="Zheng D."/>
            <person name="Pang J."/>
            <person name="Liu Y."/>
            <person name="Luo S."/>
            <person name="Meng S."/>
            <person name="Qian L."/>
            <person name="Wei D."/>
            <person name="Dai S."/>
            <person name="Zhou R."/>
        </authorList>
    </citation>
    <scope>NUCLEOTIDE SEQUENCE [LARGE SCALE GENOMIC DNA]</scope>
    <source>
        <strain evidence="1">BV-YZ2020</strain>
    </source>
</reference>
<accession>A0ACB9PTS9</accession>
<organism evidence="1 2">
    <name type="scientific">Bauhinia variegata</name>
    <name type="common">Purple orchid tree</name>
    <name type="synonym">Phanera variegata</name>
    <dbReference type="NCBI Taxonomy" id="167791"/>
    <lineage>
        <taxon>Eukaryota</taxon>
        <taxon>Viridiplantae</taxon>
        <taxon>Streptophyta</taxon>
        <taxon>Embryophyta</taxon>
        <taxon>Tracheophyta</taxon>
        <taxon>Spermatophyta</taxon>
        <taxon>Magnoliopsida</taxon>
        <taxon>eudicotyledons</taxon>
        <taxon>Gunneridae</taxon>
        <taxon>Pentapetalae</taxon>
        <taxon>rosids</taxon>
        <taxon>fabids</taxon>
        <taxon>Fabales</taxon>
        <taxon>Fabaceae</taxon>
        <taxon>Cercidoideae</taxon>
        <taxon>Cercideae</taxon>
        <taxon>Bauhiniinae</taxon>
        <taxon>Bauhinia</taxon>
    </lineage>
</organism>
<evidence type="ECO:0000313" key="2">
    <source>
        <dbReference type="Proteomes" id="UP000828941"/>
    </source>
</evidence>
<comment type="caution">
    <text evidence="1">The sequence shown here is derived from an EMBL/GenBank/DDBJ whole genome shotgun (WGS) entry which is preliminary data.</text>
</comment>